<feature type="compositionally biased region" description="Polar residues" evidence="16">
    <location>
        <begin position="7"/>
        <end position="19"/>
    </location>
</feature>
<keyword evidence="4" id="KW-0808">Transferase</keyword>
<evidence type="ECO:0000256" key="7">
    <source>
        <dbReference type="ARBA" id="ARBA00022741"/>
    </source>
</evidence>
<evidence type="ECO:0000256" key="12">
    <source>
        <dbReference type="ARBA" id="ARBA00023137"/>
    </source>
</evidence>
<evidence type="ECO:0000256" key="5">
    <source>
        <dbReference type="ARBA" id="ARBA00022692"/>
    </source>
</evidence>
<dbReference type="EC" id="2.7.10.1" evidence="2"/>
<keyword evidence="5" id="KW-0812">Transmembrane</keyword>
<evidence type="ECO:0000256" key="13">
    <source>
        <dbReference type="ARBA" id="ARBA00023157"/>
    </source>
</evidence>
<comment type="subcellular location">
    <subcellularLocation>
        <location evidence="1">Cell membrane</location>
        <topology evidence="1">Single-pass type I membrane protein</topology>
    </subcellularLocation>
</comment>
<dbReference type="GO" id="GO:0004714">
    <property type="term" value="F:transmembrane receptor protein tyrosine kinase activity"/>
    <property type="evidence" value="ECO:0007669"/>
    <property type="project" value="UniProtKB-EC"/>
</dbReference>
<protein>
    <recommendedName>
        <fullName evidence="2">receptor protein-tyrosine kinase</fullName>
        <ecNumber evidence="2">2.7.10.1</ecNumber>
    </recommendedName>
</protein>
<dbReference type="GO" id="GO:0005886">
    <property type="term" value="C:plasma membrane"/>
    <property type="evidence" value="ECO:0007669"/>
    <property type="project" value="UniProtKB-SubCell"/>
</dbReference>
<evidence type="ECO:0000313" key="19">
    <source>
        <dbReference type="Proteomes" id="UP000501802"/>
    </source>
</evidence>
<evidence type="ECO:0000256" key="8">
    <source>
        <dbReference type="ARBA" id="ARBA00022777"/>
    </source>
</evidence>
<evidence type="ECO:0000256" key="15">
    <source>
        <dbReference type="ARBA" id="ARBA00023180"/>
    </source>
</evidence>
<keyword evidence="10" id="KW-1133">Transmembrane helix</keyword>
<evidence type="ECO:0000313" key="18">
    <source>
        <dbReference type="EMBL" id="QIP12259.1"/>
    </source>
</evidence>
<keyword evidence="7" id="KW-0547">Nucleotide-binding</keyword>
<evidence type="ECO:0000256" key="1">
    <source>
        <dbReference type="ARBA" id="ARBA00004251"/>
    </source>
</evidence>
<keyword evidence="8" id="KW-0418">Kinase</keyword>
<sequence>MGRPAQPRTNRPLQSRNSSLTQPTATAPAGAARLTAATSQTFTYSGQIVTYTVPSGVTSLIIEARGAEGGDNPNSQFPAGKGAIIRAQVSVTPGQALSVLVGQQAPAVNNSRNGGGGGSFVVGPGNTPLVIAGGEAVVEGPVRRLLTPIPNTDS</sequence>
<dbReference type="EMBL" id="CP050063">
    <property type="protein sequence ID" value="QIP12259.1"/>
    <property type="molecule type" value="Genomic_DNA"/>
</dbReference>
<evidence type="ECO:0000259" key="17">
    <source>
        <dbReference type="Pfam" id="PF12810"/>
    </source>
</evidence>
<evidence type="ECO:0000256" key="14">
    <source>
        <dbReference type="ARBA" id="ARBA00023170"/>
    </source>
</evidence>
<keyword evidence="12" id="KW-0829">Tyrosine-protein kinase</keyword>
<keyword evidence="6" id="KW-0732">Signal</keyword>
<keyword evidence="14" id="KW-0675">Receptor</keyword>
<dbReference type="GO" id="GO:0005524">
    <property type="term" value="F:ATP binding"/>
    <property type="evidence" value="ECO:0007669"/>
    <property type="project" value="UniProtKB-KW"/>
</dbReference>
<organism evidence="18 19">
    <name type="scientific">Spirosoma aureum</name>
    <dbReference type="NCBI Taxonomy" id="2692134"/>
    <lineage>
        <taxon>Bacteria</taxon>
        <taxon>Pseudomonadati</taxon>
        <taxon>Bacteroidota</taxon>
        <taxon>Cytophagia</taxon>
        <taxon>Cytophagales</taxon>
        <taxon>Cytophagaceae</taxon>
        <taxon>Spirosoma</taxon>
    </lineage>
</organism>
<gene>
    <name evidence="18" type="ORF">G8759_06270</name>
</gene>
<dbReference type="AlphaFoldDB" id="A0A6G9AIW2"/>
<dbReference type="RefSeq" id="WP_167206221.1">
    <property type="nucleotide sequence ID" value="NZ_CP050063.1"/>
</dbReference>
<keyword evidence="9" id="KW-0067">ATP-binding</keyword>
<dbReference type="InterPro" id="IPR055163">
    <property type="entry name" value="ALK/LTK-like_GRD"/>
</dbReference>
<evidence type="ECO:0000256" key="4">
    <source>
        <dbReference type="ARBA" id="ARBA00022679"/>
    </source>
</evidence>
<feature type="compositionally biased region" description="Low complexity" evidence="16">
    <location>
        <begin position="20"/>
        <end position="31"/>
    </location>
</feature>
<keyword evidence="11" id="KW-0472">Membrane</keyword>
<keyword evidence="13" id="KW-1015">Disulfide bond</keyword>
<keyword evidence="15" id="KW-0325">Glycoprotein</keyword>
<keyword evidence="19" id="KW-1185">Reference proteome</keyword>
<evidence type="ECO:0000256" key="11">
    <source>
        <dbReference type="ARBA" id="ARBA00023136"/>
    </source>
</evidence>
<evidence type="ECO:0000256" key="3">
    <source>
        <dbReference type="ARBA" id="ARBA00022475"/>
    </source>
</evidence>
<evidence type="ECO:0000256" key="9">
    <source>
        <dbReference type="ARBA" id="ARBA00022840"/>
    </source>
</evidence>
<evidence type="ECO:0000256" key="6">
    <source>
        <dbReference type="ARBA" id="ARBA00022729"/>
    </source>
</evidence>
<dbReference type="KEGG" id="spib:G8759_06270"/>
<evidence type="ECO:0000256" key="10">
    <source>
        <dbReference type="ARBA" id="ARBA00022989"/>
    </source>
</evidence>
<evidence type="ECO:0000256" key="16">
    <source>
        <dbReference type="SAM" id="MobiDB-lite"/>
    </source>
</evidence>
<keyword evidence="3" id="KW-1003">Cell membrane</keyword>
<reference evidence="18 19" key="1">
    <citation type="submission" date="2020-03" db="EMBL/GenBank/DDBJ databases">
        <authorList>
            <person name="Kim M.K."/>
        </authorList>
    </citation>
    <scope>NUCLEOTIDE SEQUENCE [LARGE SCALE GENOMIC DNA]</scope>
    <source>
        <strain evidence="18 19">BT328</strain>
    </source>
</reference>
<name>A0A6G9AIW2_9BACT</name>
<proteinExistence type="predicted"/>
<dbReference type="Proteomes" id="UP000501802">
    <property type="component" value="Chromosome"/>
</dbReference>
<feature type="region of interest" description="Disordered" evidence="16">
    <location>
        <begin position="1"/>
        <end position="31"/>
    </location>
</feature>
<evidence type="ECO:0000256" key="2">
    <source>
        <dbReference type="ARBA" id="ARBA00011902"/>
    </source>
</evidence>
<dbReference type="Pfam" id="PF12810">
    <property type="entry name" value="ALK_LTK_GRD"/>
    <property type="match status" value="1"/>
</dbReference>
<feature type="domain" description="ALK/LTK-like glycine-rich" evidence="17">
    <location>
        <begin position="61"/>
        <end position="135"/>
    </location>
</feature>
<accession>A0A6G9AIW2</accession>